<name>A0ABQ5XDM7_9GAMM</name>
<organism evidence="2 3">
    <name type="scientific">Dyella flagellata</name>
    <dbReference type="NCBI Taxonomy" id="1867833"/>
    <lineage>
        <taxon>Bacteria</taxon>
        <taxon>Pseudomonadati</taxon>
        <taxon>Pseudomonadota</taxon>
        <taxon>Gammaproteobacteria</taxon>
        <taxon>Lysobacterales</taxon>
        <taxon>Rhodanobacteraceae</taxon>
        <taxon>Dyella</taxon>
    </lineage>
</organism>
<dbReference type="RefSeq" id="WP_284333223.1">
    <property type="nucleotide sequence ID" value="NZ_BSOA01000043.1"/>
</dbReference>
<keyword evidence="3" id="KW-1185">Reference proteome</keyword>
<accession>A0ABQ5XDM7</accession>
<dbReference type="Proteomes" id="UP001156627">
    <property type="component" value="Unassembled WGS sequence"/>
</dbReference>
<feature type="region of interest" description="Disordered" evidence="1">
    <location>
        <begin position="1"/>
        <end position="38"/>
    </location>
</feature>
<comment type="caution">
    <text evidence="2">The sequence shown here is derived from an EMBL/GenBank/DDBJ whole genome shotgun (WGS) entry which is preliminary data.</text>
</comment>
<dbReference type="EMBL" id="BSOA01000043">
    <property type="protein sequence ID" value="GLQ89786.1"/>
    <property type="molecule type" value="Genomic_DNA"/>
</dbReference>
<evidence type="ECO:0000256" key="1">
    <source>
        <dbReference type="SAM" id="MobiDB-lite"/>
    </source>
</evidence>
<reference evidence="3" key="1">
    <citation type="journal article" date="2019" name="Int. J. Syst. Evol. Microbiol.">
        <title>The Global Catalogue of Microorganisms (GCM) 10K type strain sequencing project: providing services to taxonomists for standard genome sequencing and annotation.</title>
        <authorList>
            <consortium name="The Broad Institute Genomics Platform"/>
            <consortium name="The Broad Institute Genome Sequencing Center for Infectious Disease"/>
            <person name="Wu L."/>
            <person name="Ma J."/>
        </authorList>
    </citation>
    <scope>NUCLEOTIDE SEQUENCE [LARGE SCALE GENOMIC DNA]</scope>
    <source>
        <strain evidence="3">NBRC 111981</strain>
    </source>
</reference>
<proteinExistence type="predicted"/>
<protein>
    <submittedName>
        <fullName evidence="2">Uncharacterized protein</fullName>
    </submittedName>
</protein>
<evidence type="ECO:0000313" key="3">
    <source>
        <dbReference type="Proteomes" id="UP001156627"/>
    </source>
</evidence>
<sequence length="182" mass="20394">MTSTKSLAESNNSTVSNVVPFRPAGHNPPDLDARPFRSWGAQTRRSGVNAVELEPLECRLARRVERVLAALLYHAVLEPDDLRAARTVSIEKRVSQLISRERLLAVARAAICQGLTADLTRLAAAVIAFELDAQSHGWNKLLLQFSARRRQIRNDTLAIADLLAWELDTLRFRPIDQFAKFL</sequence>
<feature type="compositionally biased region" description="Polar residues" evidence="1">
    <location>
        <begin position="1"/>
        <end position="17"/>
    </location>
</feature>
<gene>
    <name evidence="2" type="ORF">GCM10007898_33610</name>
</gene>
<evidence type="ECO:0000313" key="2">
    <source>
        <dbReference type="EMBL" id="GLQ89786.1"/>
    </source>
</evidence>